<dbReference type="EMBL" id="CATQJL010000316">
    <property type="protein sequence ID" value="CAJ0607380.1"/>
    <property type="molecule type" value="Genomic_DNA"/>
</dbReference>
<proteinExistence type="predicted"/>
<evidence type="ECO:0000256" key="1">
    <source>
        <dbReference type="SAM" id="SignalP"/>
    </source>
</evidence>
<feature type="chain" id="PRO_5041382128" evidence="1">
    <location>
        <begin position="26"/>
        <end position="130"/>
    </location>
</feature>
<protein>
    <submittedName>
        <fullName evidence="2">Uncharacterized protein</fullName>
    </submittedName>
</protein>
<evidence type="ECO:0000313" key="3">
    <source>
        <dbReference type="Proteomes" id="UP001176961"/>
    </source>
</evidence>
<feature type="signal peptide" evidence="1">
    <location>
        <begin position="1"/>
        <end position="25"/>
    </location>
</feature>
<sequence length="130" mass="14759">SLASEKSLFWARLQIHVLLIRLSLLDLKFTPNYPRPHCFMAVMEHLTAMVAWPPAVTKEDMIWLMSAFLSGDYFLLYELWLIFYAPSTVWTATATLFPYAASTVSASTSTFSYVRCSPTSVLPYSSEHGH</sequence>
<dbReference type="Proteomes" id="UP001176961">
    <property type="component" value="Unassembled WGS sequence"/>
</dbReference>
<feature type="non-terminal residue" evidence="2">
    <location>
        <position position="130"/>
    </location>
</feature>
<comment type="caution">
    <text evidence="2">The sequence shown here is derived from an EMBL/GenBank/DDBJ whole genome shotgun (WGS) entry which is preliminary data.</text>
</comment>
<dbReference type="AlphaFoldDB" id="A0AA36HBU1"/>
<organism evidence="2 3">
    <name type="scientific">Cylicocyclus nassatus</name>
    <name type="common">Nematode worm</name>
    <dbReference type="NCBI Taxonomy" id="53992"/>
    <lineage>
        <taxon>Eukaryota</taxon>
        <taxon>Metazoa</taxon>
        <taxon>Ecdysozoa</taxon>
        <taxon>Nematoda</taxon>
        <taxon>Chromadorea</taxon>
        <taxon>Rhabditida</taxon>
        <taxon>Rhabditina</taxon>
        <taxon>Rhabditomorpha</taxon>
        <taxon>Strongyloidea</taxon>
        <taxon>Strongylidae</taxon>
        <taxon>Cylicocyclus</taxon>
    </lineage>
</organism>
<reference evidence="2" key="1">
    <citation type="submission" date="2023-07" db="EMBL/GenBank/DDBJ databases">
        <authorList>
            <consortium name="CYATHOMIX"/>
        </authorList>
    </citation>
    <scope>NUCLEOTIDE SEQUENCE</scope>
    <source>
        <strain evidence="2">N/A</strain>
    </source>
</reference>
<gene>
    <name evidence="2" type="ORF">CYNAS_LOCUS19363</name>
</gene>
<keyword evidence="1" id="KW-0732">Signal</keyword>
<keyword evidence="3" id="KW-1185">Reference proteome</keyword>
<accession>A0AA36HBU1</accession>
<evidence type="ECO:0000313" key="2">
    <source>
        <dbReference type="EMBL" id="CAJ0607380.1"/>
    </source>
</evidence>
<name>A0AA36HBU1_CYLNA</name>